<sequence>MMSDIKFTEKRPKHAEHAYGARKFSMTDTREAHMQYTVNGVGVDILGKPNVLANKVELIIARYSADKPSDPVEHRAFIHLNQLIRLELETANASERRVIEGEMAQFCTDKLSSFFVDNHTAFDDLSMSASLHHDPEVTVICCAALDAPLRQSIYRKALHLEVPYLTNEQRDFALEANTLSSTHNHKSSSPKHRVDLGSRATTASYTGLNRNNLKTRVTVSRHEANGCTTYIFAQPTPEGKRHQTEPSEVVIQAQIKPLSGGRRSVTLSQPGRKGNWPFARIVLPESDNDANANNVNQSNVNQKNTNQEASLIAKLGEAVNASLTEGGYFKRNPFVRDSLDMYVSGFDQELKARLPETVITRSAKLSMADQPVAFILIALNALRIIDVQVVKSDSQDQKVYALQGADRLNLVTVCAESVAANQWGDRSPLQWLVPNGKIRPNNSSRLIESLVKHGVIDIKRYHGNQIQAIKAISEAVLAYIGHPENVSMRLGHTMNDGRGTVLKRIPPLPTPTNDPTLLAKFEGYLRDRGITQSVIDRAKSQNIIYTSLDEKHCPAVSMLAFDNFGDVTKPVVQKFVPSPDGKWTKMFVKGAPAGGAAHIIQADYEQYVVLCEANIDMYAFLSAIELAGGNMRMYSAHSLMSAGYIPAWFENAFSLRLPKDENDGHGYLIEKTYAIRNHDALLDDLSRFFEKYTSIQFIDDGKPASKKSLRFFNQVVAFAGVEKEKISIQSSENRVTKIPLENELVFDRTCFERTMASAGLSCNDQGDFVYTHEHVHYTKIVTDAQKAEAKRRITEKVGDAKFILAFDNDLAGHSKAVALHRFFKMVGIPAHPVVVPYESKADMAFSEAHVVSRVLNEEDPSTFDFNAFLLLNDMNDLLKKMLGVREERQRLLNTFRDQVKGRVDGDQLLSDSHRIAKALDTQKKRMENTYADLFEAAKGLEAHRKQYGIASEKGRAAVKIWEADKAKRIQKLNAMLSDEKIPLAHRRYLSMSPKIQRH</sequence>
<dbReference type="Proteomes" id="UP000027192">
    <property type="component" value="Unassembled WGS sequence"/>
</dbReference>
<organism evidence="1 2">
    <name type="scientific">Photobacterium galatheae</name>
    <dbReference type="NCBI Taxonomy" id="1654360"/>
    <lineage>
        <taxon>Bacteria</taxon>
        <taxon>Pseudomonadati</taxon>
        <taxon>Pseudomonadota</taxon>
        <taxon>Gammaproteobacteria</taxon>
        <taxon>Vibrionales</taxon>
        <taxon>Vibrionaceae</taxon>
        <taxon>Photobacterium</taxon>
    </lineage>
</organism>
<evidence type="ECO:0000313" key="1">
    <source>
        <dbReference type="EMBL" id="KDM90908.1"/>
    </source>
</evidence>
<evidence type="ECO:0000313" key="2">
    <source>
        <dbReference type="Proteomes" id="UP000027192"/>
    </source>
</evidence>
<dbReference type="STRING" id="1654360.EA58_14205"/>
<dbReference type="EMBL" id="JMIB01000027">
    <property type="protein sequence ID" value="KDM90908.1"/>
    <property type="molecule type" value="Genomic_DNA"/>
</dbReference>
<proteinExistence type="predicted"/>
<dbReference type="AlphaFoldDB" id="A0A066RU42"/>
<gene>
    <name evidence="1" type="ORF">EA58_14205</name>
</gene>
<name>A0A066RU42_9GAMM</name>
<protein>
    <recommendedName>
        <fullName evidence="3">Toprim domain-containing protein</fullName>
    </recommendedName>
</protein>
<reference evidence="1 2" key="1">
    <citation type="submission" date="2014-04" db="EMBL/GenBank/DDBJ databases">
        <title>Draft genome sequence of Photobacterium halotolerans S2753: a solonamide, ngercheumicin and holomycin producer.</title>
        <authorList>
            <person name="Machado H.R."/>
            <person name="Gram L."/>
        </authorList>
    </citation>
    <scope>NUCLEOTIDE SEQUENCE [LARGE SCALE GENOMIC DNA]</scope>
    <source>
        <strain evidence="1 2">S2753</strain>
    </source>
</reference>
<keyword evidence="2" id="KW-1185">Reference proteome</keyword>
<accession>A0A066RU42</accession>
<comment type="caution">
    <text evidence="1">The sequence shown here is derived from an EMBL/GenBank/DDBJ whole genome shotgun (WGS) entry which is preliminary data.</text>
</comment>
<evidence type="ECO:0008006" key="3">
    <source>
        <dbReference type="Google" id="ProtNLM"/>
    </source>
</evidence>